<evidence type="ECO:0000313" key="4">
    <source>
        <dbReference type="Proteomes" id="UP001595740"/>
    </source>
</evidence>
<keyword evidence="2" id="KW-0732">Signal</keyword>
<reference evidence="4" key="1">
    <citation type="journal article" date="2019" name="Int. J. Syst. Evol. Microbiol.">
        <title>The Global Catalogue of Microorganisms (GCM) 10K type strain sequencing project: providing services to taxonomists for standard genome sequencing and annotation.</title>
        <authorList>
            <consortium name="The Broad Institute Genomics Platform"/>
            <consortium name="The Broad Institute Genome Sequencing Center for Infectious Disease"/>
            <person name="Wu L."/>
            <person name="Ma J."/>
        </authorList>
    </citation>
    <scope>NUCLEOTIDE SEQUENCE [LARGE SCALE GENOMIC DNA]</scope>
    <source>
        <strain evidence="4">KCTC 42875</strain>
    </source>
</reference>
<dbReference type="RefSeq" id="WP_386757903.1">
    <property type="nucleotide sequence ID" value="NZ_JBHRXK010000001.1"/>
</dbReference>
<proteinExistence type="predicted"/>
<gene>
    <name evidence="3" type="ORF">ACFOLC_00495</name>
</gene>
<dbReference type="InterPro" id="IPR007939">
    <property type="entry name" value="Cu-R_B_prcur"/>
</dbReference>
<evidence type="ECO:0000256" key="2">
    <source>
        <dbReference type="SAM" id="SignalP"/>
    </source>
</evidence>
<feature type="region of interest" description="Disordered" evidence="1">
    <location>
        <begin position="27"/>
        <end position="94"/>
    </location>
</feature>
<dbReference type="Proteomes" id="UP001595740">
    <property type="component" value="Unassembled WGS sequence"/>
</dbReference>
<keyword evidence="4" id="KW-1185">Reference proteome</keyword>
<evidence type="ECO:0000256" key="1">
    <source>
        <dbReference type="SAM" id="MobiDB-lite"/>
    </source>
</evidence>
<accession>A0ABV7RL34</accession>
<evidence type="ECO:0000313" key="3">
    <source>
        <dbReference type="EMBL" id="MFC3549489.1"/>
    </source>
</evidence>
<dbReference type="Pfam" id="PF05275">
    <property type="entry name" value="CopB"/>
    <property type="match status" value="1"/>
</dbReference>
<sequence length="350" mass="38266">MNRPLQHTALALALSLSLLFGAPVMAQDHSQHQHAPAAAPPQERKVESEPAAPVSGMDHSKHDGHSTPTDPPKAKPRSAHDHSDMGHALPAESTPAAEVDHAAMGHGRPPARVEPIVPIPEVSDADRAAAFPELGHGMQHAPEINHYLLFDRLEAIDLDDGTGQAWELQSWVGTDLDRLWVRSEGEREHGHTESANLEALYGRSITPWWDVVAGVKHDFKPGQSQTWAAFGVQGLSPYKFEVAATAYIGESGRTSANLEAEYELLLTNRLILQPLVEVELNGKDDPGRGIGSGLSTAEVGLRLRYEFTRRFAPYIGVVHERAFGKTADFRRDEGEAIRDTSLVAGLRIWF</sequence>
<comment type="caution">
    <text evidence="3">The sequence shown here is derived from an EMBL/GenBank/DDBJ whole genome shotgun (WGS) entry which is preliminary data.</text>
</comment>
<protein>
    <submittedName>
        <fullName evidence="3">Copper resistance protein B</fullName>
    </submittedName>
</protein>
<feature type="signal peptide" evidence="2">
    <location>
        <begin position="1"/>
        <end position="26"/>
    </location>
</feature>
<dbReference type="EMBL" id="JBHRXK010000001">
    <property type="protein sequence ID" value="MFC3549489.1"/>
    <property type="molecule type" value="Genomic_DNA"/>
</dbReference>
<organism evidence="3 4">
    <name type="scientific">Lysobacter cavernae</name>
    <dbReference type="NCBI Taxonomy" id="1685901"/>
    <lineage>
        <taxon>Bacteria</taxon>
        <taxon>Pseudomonadati</taxon>
        <taxon>Pseudomonadota</taxon>
        <taxon>Gammaproteobacteria</taxon>
        <taxon>Lysobacterales</taxon>
        <taxon>Lysobacteraceae</taxon>
        <taxon>Lysobacter</taxon>
    </lineage>
</organism>
<name>A0ABV7RL34_9GAMM</name>
<feature type="chain" id="PRO_5045534214" evidence="2">
    <location>
        <begin position="27"/>
        <end position="350"/>
    </location>
</feature>